<comment type="caution">
    <text evidence="4">The sequence shown here is derived from an EMBL/GenBank/DDBJ whole genome shotgun (WGS) entry which is preliminary data.</text>
</comment>
<evidence type="ECO:0000259" key="3">
    <source>
        <dbReference type="Pfam" id="PF16344"/>
    </source>
</evidence>
<accession>A0A1V9FKD9</accession>
<sequence>MITIDQLSDLLLKHLQGSLSGPEQEQLNEWLARSERNSRLFASINDEEQLRQLVLLYEWEETQNNETIIWSKIRQQTAARAVAPVRRLHTWRRWTAVAAITLLVAGAWWYFKMYRPENAAPVTKVETPAEILPGRDGAILTLANGRQVVLDSLGNGVVATENGTEVVLKNGSLAYNMPAGAATAVYNNLTTPRGRQFQLILPDGSRAWLNAASSLRYPTVFATGERRVEVTGEVYFEVAHDKTKPFIVTIPHGAELQVLGTEFNVNAYANETAIKTTLVEGSLKVRSGSAAADGHAVILEPGQQAQISNTITNAPVKTISNADVDKAVAWKKGLFNFEDASLEEVMRQLERWYDIEVVYEKGIPDIKFGGKMSNDVSLSGLLKSLQDMEVHFRVEGRRLIVMP</sequence>
<dbReference type="PANTHER" id="PTHR30273">
    <property type="entry name" value="PERIPLASMIC SIGNAL SENSOR AND SIGMA FACTOR ACTIVATOR FECR-RELATED"/>
    <property type="match status" value="1"/>
</dbReference>
<dbReference type="InterPro" id="IPR032508">
    <property type="entry name" value="FecR_C"/>
</dbReference>
<dbReference type="Gene3D" id="3.55.50.30">
    <property type="match status" value="1"/>
</dbReference>
<dbReference type="Gene3D" id="2.60.120.1440">
    <property type="match status" value="1"/>
</dbReference>
<dbReference type="InterPro" id="IPR006860">
    <property type="entry name" value="FecR"/>
</dbReference>
<keyword evidence="5" id="KW-1185">Reference proteome</keyword>
<keyword evidence="1" id="KW-1133">Transmembrane helix</keyword>
<feature type="domain" description="Protein FecR C-terminal" evidence="3">
    <location>
        <begin position="335"/>
        <end position="401"/>
    </location>
</feature>
<evidence type="ECO:0000313" key="4">
    <source>
        <dbReference type="EMBL" id="OQP58751.1"/>
    </source>
</evidence>
<protein>
    <recommendedName>
        <fullName evidence="6">Iron dicitrate transport regulator FecR</fullName>
    </recommendedName>
</protein>
<dbReference type="Pfam" id="PF16344">
    <property type="entry name" value="FecR_C"/>
    <property type="match status" value="1"/>
</dbReference>
<dbReference type="Pfam" id="PF04773">
    <property type="entry name" value="FecR"/>
    <property type="match status" value="1"/>
</dbReference>
<dbReference type="PANTHER" id="PTHR30273:SF2">
    <property type="entry name" value="PROTEIN FECR"/>
    <property type="match status" value="1"/>
</dbReference>
<gene>
    <name evidence="4" type="ORF">A4R26_22560</name>
</gene>
<dbReference type="STRING" id="550983.A4R26_22560"/>
<name>A0A1V9FKD9_9BACT</name>
<feature type="transmembrane region" description="Helical" evidence="1">
    <location>
        <begin position="94"/>
        <end position="111"/>
    </location>
</feature>
<dbReference type="GO" id="GO:0016989">
    <property type="term" value="F:sigma factor antagonist activity"/>
    <property type="evidence" value="ECO:0007669"/>
    <property type="project" value="TreeGrafter"/>
</dbReference>
<keyword evidence="1" id="KW-0812">Transmembrane</keyword>
<reference evidence="5" key="1">
    <citation type="submission" date="2016-04" db="EMBL/GenBank/DDBJ databases">
        <authorList>
            <person name="Chen L."/>
            <person name="Zhuang W."/>
            <person name="Wang G."/>
        </authorList>
    </citation>
    <scope>NUCLEOTIDE SEQUENCE [LARGE SCALE GENOMIC DNA]</scope>
    <source>
        <strain evidence="5">208</strain>
    </source>
</reference>
<evidence type="ECO:0008006" key="6">
    <source>
        <dbReference type="Google" id="ProtNLM"/>
    </source>
</evidence>
<keyword evidence="1" id="KW-0472">Membrane</keyword>
<dbReference type="AlphaFoldDB" id="A0A1V9FKD9"/>
<dbReference type="OrthoDB" id="641696at2"/>
<dbReference type="InterPro" id="IPR012373">
    <property type="entry name" value="Ferrdict_sens_TM"/>
</dbReference>
<feature type="domain" description="FecR protein" evidence="2">
    <location>
        <begin position="189"/>
        <end position="283"/>
    </location>
</feature>
<dbReference type="Proteomes" id="UP000192276">
    <property type="component" value="Unassembled WGS sequence"/>
</dbReference>
<proteinExistence type="predicted"/>
<evidence type="ECO:0000313" key="5">
    <source>
        <dbReference type="Proteomes" id="UP000192276"/>
    </source>
</evidence>
<evidence type="ECO:0000256" key="1">
    <source>
        <dbReference type="SAM" id="Phobius"/>
    </source>
</evidence>
<evidence type="ECO:0000259" key="2">
    <source>
        <dbReference type="Pfam" id="PF04773"/>
    </source>
</evidence>
<dbReference type="RefSeq" id="WP_081165034.1">
    <property type="nucleotide sequence ID" value="NZ_LWBP01000187.1"/>
</dbReference>
<dbReference type="EMBL" id="LWBP01000187">
    <property type="protein sequence ID" value="OQP58751.1"/>
    <property type="molecule type" value="Genomic_DNA"/>
</dbReference>
<organism evidence="4 5">
    <name type="scientific">Niastella populi</name>
    <dbReference type="NCBI Taxonomy" id="550983"/>
    <lineage>
        <taxon>Bacteria</taxon>
        <taxon>Pseudomonadati</taxon>
        <taxon>Bacteroidota</taxon>
        <taxon>Chitinophagia</taxon>
        <taxon>Chitinophagales</taxon>
        <taxon>Chitinophagaceae</taxon>
        <taxon>Niastella</taxon>
    </lineage>
</organism>